<protein>
    <submittedName>
        <fullName evidence="3">SWIM zinc finger family protein</fullName>
    </submittedName>
</protein>
<dbReference type="EMBL" id="JAOQJQ010000003">
    <property type="protein sequence ID" value="MCU6762629.1"/>
    <property type="molecule type" value="Genomic_DNA"/>
</dbReference>
<keyword evidence="1" id="KW-0863">Zinc-finger</keyword>
<name>A0ABT2TM92_9FIRM</name>
<feature type="domain" description="SWIM-type" evidence="2">
    <location>
        <begin position="46"/>
        <end position="84"/>
    </location>
</feature>
<comment type="caution">
    <text evidence="3">The sequence shown here is derived from an EMBL/GenBank/DDBJ whole genome shotgun (WGS) entry which is preliminary data.</text>
</comment>
<evidence type="ECO:0000259" key="2">
    <source>
        <dbReference type="PROSITE" id="PS50966"/>
    </source>
</evidence>
<gene>
    <name evidence="3" type="ORF">OCV88_09805</name>
</gene>
<dbReference type="Proteomes" id="UP001652442">
    <property type="component" value="Unassembled WGS sequence"/>
</dbReference>
<reference evidence="3 4" key="1">
    <citation type="journal article" date="2021" name="ISME Commun">
        <title>Automated analysis of genomic sequences facilitates high-throughput and comprehensive description of bacteria.</title>
        <authorList>
            <person name="Hitch T.C.A."/>
        </authorList>
    </citation>
    <scope>NUCLEOTIDE SEQUENCE [LARGE SCALE GENOMIC DNA]</scope>
    <source>
        <strain evidence="3 4">Sanger_109</strain>
    </source>
</reference>
<keyword evidence="1" id="KW-0479">Metal-binding</keyword>
<dbReference type="PROSITE" id="PS50966">
    <property type="entry name" value="ZF_SWIM"/>
    <property type="match status" value="1"/>
</dbReference>
<keyword evidence="4" id="KW-1185">Reference proteome</keyword>
<accession>A0ABT2TM92</accession>
<proteinExistence type="predicted"/>
<keyword evidence="1" id="KW-0862">Zinc</keyword>
<dbReference type="Pfam" id="PF04434">
    <property type="entry name" value="SWIM"/>
    <property type="match status" value="1"/>
</dbReference>
<dbReference type="RefSeq" id="WP_158425327.1">
    <property type="nucleotide sequence ID" value="NZ_JAOQJQ010000003.1"/>
</dbReference>
<evidence type="ECO:0000313" key="3">
    <source>
        <dbReference type="EMBL" id="MCU6762629.1"/>
    </source>
</evidence>
<evidence type="ECO:0000256" key="1">
    <source>
        <dbReference type="PROSITE-ProRule" id="PRU00325"/>
    </source>
</evidence>
<sequence>MIKGWKDLFREQILERGRNYFYAGAVTKLQKTENGYQAVAEGTAAYDVAIEIEEDRILDMYCACPYAGDGNYCKHMAAVLFKIEEMYGNGAENEECCITERIKEKKELEETIDKIPEKELRVLVKELAVCDDEIRNMILIRYAVKIEEKQIKWLKQEVDQLVYEYGDRSGFIDYRNAWDFSSDLQAFLDEKVDILIEKGCYLQAFDLTNYVFQTIGSTDIDDSDGGISMVADLCYEKWKVILENCSEEEQNRMFSWFEDHHGCGYVEDYLEEYLEEFMMNEFQNREMLIKKLKFLDEMIENQEFSTDCGRIWSVQYGYENNILKRLKIMEKLNCSNEEIKEYRKKYRRFSAVRVLEIEESLASGDIDQAIEVLQESKNLDCAYMGLVADYSEKLIDLYEKQLNEKAYKDELLFYVFKCQQNDLEYVNKLKAICTDKEWEQYREQILENRKCLFIQYPLMEAEGLYERLLEALKQEVFIYRIDEYERILKEKFPEQVRDIYIMYLHKEAGKSTDRKQYRHLMKYLKKIKEYPGGKEKTGEIANEWKVKYRRRSAMMNELQKAGF</sequence>
<dbReference type="InterPro" id="IPR007527">
    <property type="entry name" value="Znf_SWIM"/>
</dbReference>
<evidence type="ECO:0000313" key="4">
    <source>
        <dbReference type="Proteomes" id="UP001652442"/>
    </source>
</evidence>
<organism evidence="3 4">
    <name type="scientific">Brotonthovivens ammoniilytica</name>
    <dbReference type="NCBI Taxonomy" id="2981725"/>
    <lineage>
        <taxon>Bacteria</taxon>
        <taxon>Bacillati</taxon>
        <taxon>Bacillota</taxon>
        <taxon>Clostridia</taxon>
        <taxon>Lachnospirales</taxon>
        <taxon>Lachnospiraceae</taxon>
        <taxon>Brotonthovivens</taxon>
    </lineage>
</organism>